<feature type="region of interest" description="Disordered" evidence="1">
    <location>
        <begin position="1"/>
        <end position="95"/>
    </location>
</feature>
<organism evidence="2 3">
    <name type="scientific">Striga asiatica</name>
    <name type="common">Asiatic witchweed</name>
    <name type="synonym">Buchnera asiatica</name>
    <dbReference type="NCBI Taxonomy" id="4170"/>
    <lineage>
        <taxon>Eukaryota</taxon>
        <taxon>Viridiplantae</taxon>
        <taxon>Streptophyta</taxon>
        <taxon>Embryophyta</taxon>
        <taxon>Tracheophyta</taxon>
        <taxon>Spermatophyta</taxon>
        <taxon>Magnoliopsida</taxon>
        <taxon>eudicotyledons</taxon>
        <taxon>Gunneridae</taxon>
        <taxon>Pentapetalae</taxon>
        <taxon>asterids</taxon>
        <taxon>lamiids</taxon>
        <taxon>Lamiales</taxon>
        <taxon>Orobanchaceae</taxon>
        <taxon>Buchnereae</taxon>
        <taxon>Striga</taxon>
    </lineage>
</organism>
<evidence type="ECO:0000313" key="2">
    <source>
        <dbReference type="EMBL" id="GER26048.1"/>
    </source>
</evidence>
<accession>A0A5A7P0P4</accession>
<feature type="compositionally biased region" description="Acidic residues" evidence="1">
    <location>
        <begin position="415"/>
        <end position="430"/>
    </location>
</feature>
<protein>
    <submittedName>
        <fullName evidence="2">Uncharacterized protein</fullName>
    </submittedName>
</protein>
<evidence type="ECO:0000313" key="3">
    <source>
        <dbReference type="Proteomes" id="UP000325081"/>
    </source>
</evidence>
<comment type="caution">
    <text evidence="2">The sequence shown here is derived from an EMBL/GenBank/DDBJ whole genome shotgun (WGS) entry which is preliminary data.</text>
</comment>
<dbReference type="Proteomes" id="UP000325081">
    <property type="component" value="Unassembled WGS sequence"/>
</dbReference>
<feature type="region of interest" description="Disordered" evidence="1">
    <location>
        <begin position="110"/>
        <end position="143"/>
    </location>
</feature>
<feature type="compositionally biased region" description="Basic and acidic residues" evidence="1">
    <location>
        <begin position="12"/>
        <end position="26"/>
    </location>
</feature>
<evidence type="ECO:0000256" key="1">
    <source>
        <dbReference type="SAM" id="MobiDB-lite"/>
    </source>
</evidence>
<dbReference type="PANTHER" id="PTHR35120">
    <property type="entry name" value="HISTONE ACETYLTRANSFERASE KAT6B-LIKE"/>
    <property type="match status" value="1"/>
</dbReference>
<feature type="compositionally biased region" description="Acidic residues" evidence="1">
    <location>
        <begin position="65"/>
        <end position="76"/>
    </location>
</feature>
<name>A0A5A7P0P4_STRAF</name>
<dbReference type="PANTHER" id="PTHR35120:SF2">
    <property type="entry name" value="AMINOTRANSFERASE-LIKE PLANT MOBILE DOMAIN-CONTAINING PROTEIN"/>
    <property type="match status" value="1"/>
</dbReference>
<dbReference type="EMBL" id="BKCP01000669">
    <property type="protein sequence ID" value="GER26048.1"/>
    <property type="molecule type" value="Genomic_DNA"/>
</dbReference>
<gene>
    <name evidence="2" type="ORF">STAS_01663</name>
</gene>
<feature type="compositionally biased region" description="Basic residues" evidence="1">
    <location>
        <begin position="125"/>
        <end position="140"/>
    </location>
</feature>
<reference evidence="3" key="1">
    <citation type="journal article" date="2019" name="Curr. Biol.">
        <title>Genome Sequence of Striga asiatica Provides Insight into the Evolution of Plant Parasitism.</title>
        <authorList>
            <person name="Yoshida S."/>
            <person name="Kim S."/>
            <person name="Wafula E.K."/>
            <person name="Tanskanen J."/>
            <person name="Kim Y.M."/>
            <person name="Honaas L."/>
            <person name="Yang Z."/>
            <person name="Spallek T."/>
            <person name="Conn C.E."/>
            <person name="Ichihashi Y."/>
            <person name="Cheong K."/>
            <person name="Cui S."/>
            <person name="Der J.P."/>
            <person name="Gundlach H."/>
            <person name="Jiao Y."/>
            <person name="Hori C."/>
            <person name="Ishida J.K."/>
            <person name="Kasahara H."/>
            <person name="Kiba T."/>
            <person name="Kim M.S."/>
            <person name="Koo N."/>
            <person name="Laohavisit A."/>
            <person name="Lee Y.H."/>
            <person name="Lumba S."/>
            <person name="McCourt P."/>
            <person name="Mortimer J.C."/>
            <person name="Mutuku J.M."/>
            <person name="Nomura T."/>
            <person name="Sasaki-Sekimoto Y."/>
            <person name="Seto Y."/>
            <person name="Wang Y."/>
            <person name="Wakatake T."/>
            <person name="Sakakibara H."/>
            <person name="Demura T."/>
            <person name="Yamaguchi S."/>
            <person name="Yoneyama K."/>
            <person name="Manabe R.I."/>
            <person name="Nelson D.C."/>
            <person name="Schulman A.H."/>
            <person name="Timko M.P."/>
            <person name="dePamphilis C.W."/>
            <person name="Choi D."/>
            <person name="Shirasu K."/>
        </authorList>
    </citation>
    <scope>NUCLEOTIDE SEQUENCE [LARGE SCALE GENOMIC DNA]</scope>
    <source>
        <strain evidence="3">cv. UVA1</strain>
    </source>
</reference>
<sequence>MSSSSPSQQSHQLEHIHESAVVREEGSPPPNQETLIHSGPPTPPPPQKSDLSPPPTTDPELHCPDEEEEEEEEGGEVDEKPAQETSATSSGGALHVEPPIAVSHVSARDVIAPSPPSGGSIARRGASKRKKGKGKGKPNPKKQQAIEEKLRVLVKNLNPIPFIPNKIPDFAKHERLLANLGLWDFVHIDLDRNIRVDLIAELIATYELKTRASYVNNCRITVSRADLARAFKLPVKKKGNAGGFDVDLENELLSDESIGFVSELVSDWLLLHEEDTWMMPNEVTDLFKLIRDGHPEKVDWATMFWIMVEKELKQGSQLRDCYYASHLQHLIKFQREHLLSAVKSDSEHDKEEDHGVIIKEGVDVDVDVNIVGENINSLEEKDFPVEEGPSTVLSLGQDGEKEEFVKEDEKCKDSDGDEVADDELEEDERENEPGQWRLNETNEFGEHYMRRCAAKENTEEFGSFDEKKEEEEEEEVQIEEDEVEEEEDGEENENKFELSPSHHIPLDKGYTGNLLQAMEVNQMAFNPQDQLGRQSSMDDMSLFNNTGKRVLEQNETHLMNNPNEPNKKLRISNSWDHNNKHMDFGTCMEQIQHVAETAKMLYEQKASELEYANMNQQIILSELQKRDSIIEHLHKTRFEDLQKKDGEIYRLERELYLMETVLDGYRKALKETQRAFAEYREKAQLREEPVYKDVGPGGLMLTAGEIEKIRKKQEEEFRMSCFIMEQKMKEVAGDWEGRFKEYAEKVEFLENKLTGLEADAKDVIEFCGNRKTKRIEGMGAEVFEPQTEEEVVTEALLGAQSEEKMSDAADEDEKPFAPQSEEKESEAEEPQSTPRPEVKEVSEAEESQPNA</sequence>
<feature type="compositionally biased region" description="Pro residues" evidence="1">
    <location>
        <begin position="40"/>
        <end position="57"/>
    </location>
</feature>
<dbReference type="OrthoDB" id="1935530at2759"/>
<proteinExistence type="predicted"/>
<feature type="compositionally biased region" description="Acidic residues" evidence="1">
    <location>
        <begin position="468"/>
        <end position="491"/>
    </location>
</feature>
<feature type="region of interest" description="Disordered" evidence="1">
    <location>
        <begin position="380"/>
        <end position="442"/>
    </location>
</feature>
<feature type="region of interest" description="Disordered" evidence="1">
    <location>
        <begin position="796"/>
        <end position="851"/>
    </location>
</feature>
<keyword evidence="3" id="KW-1185">Reference proteome</keyword>
<dbReference type="AlphaFoldDB" id="A0A5A7P0P4"/>
<feature type="region of interest" description="Disordered" evidence="1">
    <location>
        <begin position="457"/>
        <end position="505"/>
    </location>
</feature>
<feature type="compositionally biased region" description="Low complexity" evidence="1">
    <location>
        <begin position="1"/>
        <end position="11"/>
    </location>
</feature>
<feature type="compositionally biased region" description="Basic and acidic residues" evidence="1">
    <location>
        <begin position="398"/>
        <end position="414"/>
    </location>
</feature>